<dbReference type="Proteomes" id="UP000253729">
    <property type="component" value="Unassembled WGS sequence"/>
</dbReference>
<accession>A0A3F3PZ80</accession>
<proteinExistence type="predicted"/>
<protein>
    <submittedName>
        <fullName evidence="1">Uncharacterized protein</fullName>
    </submittedName>
</protein>
<dbReference type="GeneID" id="38135054"/>
<keyword evidence="2" id="KW-1185">Reference proteome</keyword>
<gene>
    <name evidence="1" type="ORF">BDQ94DRAFT_145735</name>
</gene>
<organism evidence="1 2">
    <name type="scientific">Aspergillus welwitschiae</name>
    <dbReference type="NCBI Taxonomy" id="1341132"/>
    <lineage>
        <taxon>Eukaryota</taxon>
        <taxon>Fungi</taxon>
        <taxon>Dikarya</taxon>
        <taxon>Ascomycota</taxon>
        <taxon>Pezizomycotina</taxon>
        <taxon>Eurotiomycetes</taxon>
        <taxon>Eurotiomycetidae</taxon>
        <taxon>Eurotiales</taxon>
        <taxon>Aspergillaceae</taxon>
        <taxon>Aspergillus</taxon>
        <taxon>Aspergillus subgen. Circumdati</taxon>
    </lineage>
</organism>
<reference evidence="1 2" key="1">
    <citation type="submission" date="2018-07" db="EMBL/GenBank/DDBJ databases">
        <title>The genomes of Aspergillus section Nigri reveals drivers in fungal speciation.</title>
        <authorList>
            <consortium name="DOE Joint Genome Institute"/>
            <person name="Vesth T.C."/>
            <person name="Nybo J."/>
            <person name="Theobald S."/>
            <person name="Brandl J."/>
            <person name="Frisvad J.C."/>
            <person name="Nielsen K.F."/>
            <person name="Lyhne E.K."/>
            <person name="Kogle M.E."/>
            <person name="Kuo A."/>
            <person name="Riley R."/>
            <person name="Clum A."/>
            <person name="Nolan M."/>
            <person name="Lipzen A."/>
            <person name="Salamov A."/>
            <person name="Henrissat B."/>
            <person name="Wiebenga A."/>
            <person name="De vries R.P."/>
            <person name="Grigoriev I.V."/>
            <person name="Mortensen U.H."/>
            <person name="Andersen M.R."/>
            <person name="Baker S.E."/>
        </authorList>
    </citation>
    <scope>NUCLEOTIDE SEQUENCE [LARGE SCALE GENOMIC DNA]</scope>
    <source>
        <strain evidence="1 2">CBS 139.54b</strain>
    </source>
</reference>
<evidence type="ECO:0000313" key="2">
    <source>
        <dbReference type="Proteomes" id="UP000253729"/>
    </source>
</evidence>
<name>A0A3F3PZ80_9EURO</name>
<dbReference type="EMBL" id="KZ852051">
    <property type="protein sequence ID" value="RDH32260.1"/>
    <property type="molecule type" value="Genomic_DNA"/>
</dbReference>
<sequence>MEDTKLSRLYHSATMVCAELKEKWRMPQLETSAPLHSPRYRKLLLCYGMGMGGFRARYSIVHRDGILTPRGRADRAALLVALQSLHPCLGLFVCVTRGSVGTDAVHGRDSSHLSGWTLVDRFGY</sequence>
<dbReference type="AlphaFoldDB" id="A0A3F3PZ80"/>
<evidence type="ECO:0000313" key="1">
    <source>
        <dbReference type="EMBL" id="RDH32260.1"/>
    </source>
</evidence>
<dbReference type="RefSeq" id="XP_026625282.1">
    <property type="nucleotide sequence ID" value="XM_026766698.1"/>
</dbReference>